<gene>
    <name evidence="2" type="ORF">TRFO_19387</name>
</gene>
<feature type="compositionally biased region" description="Basic and acidic residues" evidence="1">
    <location>
        <begin position="859"/>
        <end position="878"/>
    </location>
</feature>
<dbReference type="GeneID" id="94835468"/>
<sequence>MLIFFFLFAFFRAEEITLYGNWSDSYFYNEVLMFFEEIDKYLIASVEKSLDNVMDINLTSVLDTLEPIIRPDIFGLLNLSLTNRYFQLKSMVKVPKVRSNPQVSGWSVFCKRNKTIQNINSSILKNFQWMLVSGLEIMSTPKDKLEYLHQFATDFHNFAKRYSFFEKFYNSPFNDFSKRKYMNSKLNFSKGSYVNNRTCGHSILEVIKCLVEESKINSTRINQFNLSNEQINQLNQITQITSMNSADELFYYTKQAPSYCGVRLTDHLKHSNERHYSDSFNTDEISPIQFLHNQSPMITIDIYFSLNSPEYLPLLDIALKIEKSYLPITTNVYVIPHYKNETEKKMCFAFMDLISLGGRPPIFFLEESLKHPVKQAYSNSYPKTKWSDLKTLYNEGPTLNKIKELEKYCNDHGIKSAAVAVNGEFIREQPVFPHIMSEVNRHAARMQKFAQLGKIQPSDNIKQWIKENAILTDSIHPDVFIDERNYLSMDGFSTIEMKEIIMEMICSVNFSNSTNENNVTNEIHNNEDFYHHIYNVDLDSDNNFYNDYLEALMSDENYINDENDIDDEIYMNNSFKSAWKNKVPVFFVNYPIKYNLSNTVSIKVINISVNTQKFLRVNQNDKCTIVGPLKFNGKMNETTLTAAVRYVNFLHSKNLPKLPFDAYVYELFLSGHRKITKISNIPRTKCYSFKVGNSPQSFRLEMSPFDPEFPMAIDTAKQIADSGAATVEIVPLIPLNEMKKLPDFLLRKHKRSVNGTVKCKHGIYSYEFPSQWLVAFTDKRKTMHNINISSDMNHQAKPQINSTHRENPENYSIINEKEIDENNTTDNRININIELENKTNITIENSSLKVNQTEIPAENETKIQTENQNEVHKDKENLELNDETNSTVNQDNLPIERLQENLTENEFNNTSNETFQQTHHPTTQLTHVSTPQTTPQPTPHIEQSKTLDLFIDSIMAAGFLDNADVVQIGEKQRIVSSFRGLFMVKLVPGKSYEAIGINQPSFTIDSLIPSPNVYGGNGDRIIMKERDVFSVLTTNIPNKLNHLLENKSLNYQKFNLTDDLFDNQNVNSSDNELEDFLEKNDDSENSLNDDLVTENYNYISMLHSIKKHATKNLKMHVIVDSPVSLHDFHAFNSSLNFIPLYLPPVLSPPKSKKVAAQLLSIFLIDTMFMSRVLVTSPEIVWLKDATQFENVFMKKAVVAIPEMAIDKKMYKKLDQLENKVPWMRNDYLALRMGRPFHNTAIMWFDVRKWSAKYGLQHFVNLYEHETRSNDHIEVKKDPIQHIMNILQLKIQFLTMTPRVGYCMKYSPNKRMIFTTNVSLVSVRLCDNSSINLVREQINEILKEID</sequence>
<protein>
    <submittedName>
        <fullName evidence="2">Uncharacterized protein</fullName>
    </submittedName>
</protein>
<organism evidence="2 3">
    <name type="scientific">Tritrichomonas foetus</name>
    <dbReference type="NCBI Taxonomy" id="1144522"/>
    <lineage>
        <taxon>Eukaryota</taxon>
        <taxon>Metamonada</taxon>
        <taxon>Parabasalia</taxon>
        <taxon>Tritrichomonadida</taxon>
        <taxon>Tritrichomonadidae</taxon>
        <taxon>Tritrichomonas</taxon>
    </lineage>
</organism>
<dbReference type="EMBL" id="MLAK01000592">
    <property type="protein sequence ID" value="OHT11280.1"/>
    <property type="molecule type" value="Genomic_DNA"/>
</dbReference>
<proteinExistence type="predicted"/>
<dbReference type="RefSeq" id="XP_068364416.1">
    <property type="nucleotide sequence ID" value="XM_068500764.1"/>
</dbReference>
<reference evidence="2" key="1">
    <citation type="submission" date="2016-10" db="EMBL/GenBank/DDBJ databases">
        <authorList>
            <person name="Benchimol M."/>
            <person name="Almeida L.G."/>
            <person name="Vasconcelos A.T."/>
            <person name="Perreira-Neves A."/>
            <person name="Rosa I.A."/>
            <person name="Tasca T."/>
            <person name="Bogo M.R."/>
            <person name="de Souza W."/>
        </authorList>
    </citation>
    <scope>NUCLEOTIDE SEQUENCE [LARGE SCALE GENOMIC DNA]</scope>
    <source>
        <strain evidence="2">K</strain>
    </source>
</reference>
<feature type="region of interest" description="Disordered" evidence="1">
    <location>
        <begin position="913"/>
        <end position="940"/>
    </location>
</feature>
<feature type="compositionally biased region" description="Low complexity" evidence="1">
    <location>
        <begin position="913"/>
        <end position="935"/>
    </location>
</feature>
<dbReference type="VEuPathDB" id="TrichDB:TRFO_19387"/>
<evidence type="ECO:0000313" key="3">
    <source>
        <dbReference type="Proteomes" id="UP000179807"/>
    </source>
</evidence>
<evidence type="ECO:0000313" key="2">
    <source>
        <dbReference type="EMBL" id="OHT11280.1"/>
    </source>
</evidence>
<accession>A0A1J4KK08</accession>
<dbReference type="Proteomes" id="UP000179807">
    <property type="component" value="Unassembled WGS sequence"/>
</dbReference>
<keyword evidence="3" id="KW-1185">Reference proteome</keyword>
<comment type="caution">
    <text evidence="2">The sequence shown here is derived from an EMBL/GenBank/DDBJ whole genome shotgun (WGS) entry which is preliminary data.</text>
</comment>
<name>A0A1J4KK08_9EUKA</name>
<evidence type="ECO:0000256" key="1">
    <source>
        <dbReference type="SAM" id="MobiDB-lite"/>
    </source>
</evidence>
<feature type="region of interest" description="Disordered" evidence="1">
    <location>
        <begin position="852"/>
        <end position="891"/>
    </location>
</feature>